<evidence type="ECO:0000313" key="1">
    <source>
        <dbReference type="EMBL" id="SCW87833.1"/>
    </source>
</evidence>
<protein>
    <submittedName>
        <fullName evidence="1">Uncharacterized protein</fullName>
    </submittedName>
</protein>
<sequence length="137" mass="15287">MASGDMISHSMPVGQRCIRRKTFWRREPRVAPCGRKFVFDAEFKDGDPDDPLAVCPKRIDQSDPAVVAKSSADEKKYQELAAKDFAPLAYQDGGLHPSFRTLLKENGDIKLAEKVSVIKYPISRPPSVLADPSNRNE</sequence>
<gene>
    <name evidence="1" type="ORF">SAMN02927900_06018</name>
</gene>
<accession>A0A1G4U2D5</accession>
<dbReference type="EMBL" id="FMTM01000016">
    <property type="protein sequence ID" value="SCW87833.1"/>
    <property type="molecule type" value="Genomic_DNA"/>
</dbReference>
<name>A0A1G4U2D5_9HYPH</name>
<reference evidence="1 2" key="1">
    <citation type="submission" date="2016-10" db="EMBL/GenBank/DDBJ databases">
        <authorList>
            <person name="de Groot N.N."/>
        </authorList>
    </citation>
    <scope>NUCLEOTIDE SEQUENCE [LARGE SCALE GENOMIC DNA]</scope>
    <source>
        <strain evidence="1 2">CGMCC 1.3401</strain>
    </source>
</reference>
<dbReference type="Proteomes" id="UP000199542">
    <property type="component" value="Unassembled WGS sequence"/>
</dbReference>
<evidence type="ECO:0000313" key="2">
    <source>
        <dbReference type="Proteomes" id="UP000199542"/>
    </source>
</evidence>
<dbReference type="AlphaFoldDB" id="A0A1G4U2D5"/>
<proteinExistence type="predicted"/>
<dbReference type="RefSeq" id="WP_208603217.1">
    <property type="nucleotide sequence ID" value="NZ_FMTM01000016.1"/>
</dbReference>
<organism evidence="1 2">
    <name type="scientific">Rhizobium mongolense subsp. loessense</name>
    <dbReference type="NCBI Taxonomy" id="158890"/>
    <lineage>
        <taxon>Bacteria</taxon>
        <taxon>Pseudomonadati</taxon>
        <taxon>Pseudomonadota</taxon>
        <taxon>Alphaproteobacteria</taxon>
        <taxon>Hyphomicrobiales</taxon>
        <taxon>Rhizobiaceae</taxon>
        <taxon>Rhizobium/Agrobacterium group</taxon>
        <taxon>Rhizobium</taxon>
    </lineage>
</organism>